<comment type="catalytic activity">
    <reaction evidence="6">
        <text>Couples ATP hydrolysis with the unwinding of duplex DNA by translocating in the 3'-5' direction.</text>
        <dbReference type="EC" id="5.6.2.4"/>
    </reaction>
</comment>
<dbReference type="PANTHER" id="PTHR13710">
    <property type="entry name" value="DNA HELICASE RECQ FAMILY MEMBER"/>
    <property type="match status" value="1"/>
</dbReference>
<dbReference type="InterPro" id="IPR027417">
    <property type="entry name" value="P-loop_NTPase"/>
</dbReference>
<keyword evidence="2" id="KW-0547">Nucleotide-binding</keyword>
<keyword evidence="5" id="KW-0413">Isomerase</keyword>
<dbReference type="InterPro" id="IPR014001">
    <property type="entry name" value="Helicase_ATP-bd"/>
</dbReference>
<evidence type="ECO:0000256" key="7">
    <source>
        <dbReference type="ARBA" id="ARBA00034808"/>
    </source>
</evidence>
<dbReference type="GO" id="GO:0005694">
    <property type="term" value="C:chromosome"/>
    <property type="evidence" value="ECO:0007669"/>
    <property type="project" value="TreeGrafter"/>
</dbReference>
<dbReference type="GO" id="GO:0005524">
    <property type="term" value="F:ATP binding"/>
    <property type="evidence" value="ECO:0007669"/>
    <property type="project" value="UniProtKB-KW"/>
</dbReference>
<dbReference type="AlphaFoldDB" id="A0A4R7ZN94"/>
<dbReference type="GO" id="GO:0005737">
    <property type="term" value="C:cytoplasm"/>
    <property type="evidence" value="ECO:0007669"/>
    <property type="project" value="TreeGrafter"/>
</dbReference>
<dbReference type="NCBIfam" id="NF041063">
    <property type="entry name" value="DpdF"/>
    <property type="match status" value="1"/>
</dbReference>
<dbReference type="GO" id="GO:0003677">
    <property type="term" value="F:DNA binding"/>
    <property type="evidence" value="ECO:0007669"/>
    <property type="project" value="UniProtKB-KW"/>
</dbReference>
<comment type="caution">
    <text evidence="10">The sequence shown here is derived from an EMBL/GenBank/DDBJ whole genome shotgun (WGS) entry which is preliminary data.</text>
</comment>
<evidence type="ECO:0000313" key="10">
    <source>
        <dbReference type="EMBL" id="TDW18955.1"/>
    </source>
</evidence>
<evidence type="ECO:0000256" key="5">
    <source>
        <dbReference type="ARBA" id="ARBA00023235"/>
    </source>
</evidence>
<gene>
    <name evidence="10" type="ORF">EV650_5558</name>
</gene>
<dbReference type="Gene3D" id="3.40.50.300">
    <property type="entry name" value="P-loop containing nucleotide triphosphate hydrolases"/>
    <property type="match status" value="2"/>
</dbReference>
<dbReference type="Proteomes" id="UP000295447">
    <property type="component" value="Unassembled WGS sequence"/>
</dbReference>
<dbReference type="PROSITE" id="PS51194">
    <property type="entry name" value="HELICASE_CTER"/>
    <property type="match status" value="1"/>
</dbReference>
<feature type="domain" description="Helicase ATP-binding" evidence="8">
    <location>
        <begin position="171"/>
        <end position="357"/>
    </location>
</feature>
<dbReference type="GO" id="GO:0043138">
    <property type="term" value="F:3'-5' DNA helicase activity"/>
    <property type="evidence" value="ECO:0007669"/>
    <property type="project" value="UniProtKB-EC"/>
</dbReference>
<evidence type="ECO:0000256" key="1">
    <source>
        <dbReference type="ARBA" id="ARBA00005446"/>
    </source>
</evidence>
<keyword evidence="10" id="KW-0378">Hydrolase</keyword>
<accession>A0A4R7ZN94</accession>
<comment type="similarity">
    <text evidence="1">Belongs to the helicase family. RecQ subfamily.</text>
</comment>
<protein>
    <recommendedName>
        <fullName evidence="7">DNA 3'-5' helicase</fullName>
        <ecNumber evidence="7">5.6.2.4</ecNumber>
    </recommendedName>
</protein>
<evidence type="ECO:0000256" key="3">
    <source>
        <dbReference type="ARBA" id="ARBA00022840"/>
    </source>
</evidence>
<evidence type="ECO:0000313" key="11">
    <source>
        <dbReference type="Proteomes" id="UP000295447"/>
    </source>
</evidence>
<reference evidence="10 11" key="1">
    <citation type="submission" date="2019-03" db="EMBL/GenBank/DDBJ databases">
        <title>Genomic Encyclopedia of Type Strains, Phase III (KMG-III): the genomes of soil and plant-associated and newly described type strains.</title>
        <authorList>
            <person name="Whitman W."/>
        </authorList>
    </citation>
    <scope>NUCLEOTIDE SEQUENCE [LARGE SCALE GENOMIC DNA]</scope>
    <source>
        <strain evidence="10 11">VKM Ac-2570</strain>
    </source>
</reference>
<dbReference type="Pfam" id="PF00270">
    <property type="entry name" value="DEAD"/>
    <property type="match status" value="1"/>
</dbReference>
<dbReference type="SUPFAM" id="SSF52540">
    <property type="entry name" value="P-loop containing nucleoside triphosphate hydrolases"/>
    <property type="match status" value="1"/>
</dbReference>
<evidence type="ECO:0000256" key="6">
    <source>
        <dbReference type="ARBA" id="ARBA00034617"/>
    </source>
</evidence>
<evidence type="ECO:0000259" key="8">
    <source>
        <dbReference type="PROSITE" id="PS51192"/>
    </source>
</evidence>
<keyword evidence="11" id="KW-1185">Reference proteome</keyword>
<dbReference type="GO" id="GO:0009378">
    <property type="term" value="F:four-way junction helicase activity"/>
    <property type="evidence" value="ECO:0007669"/>
    <property type="project" value="TreeGrafter"/>
</dbReference>
<dbReference type="InterPro" id="IPR011545">
    <property type="entry name" value="DEAD/DEAH_box_helicase_dom"/>
</dbReference>
<dbReference type="SMART" id="SM00490">
    <property type="entry name" value="HELICc"/>
    <property type="match status" value="1"/>
</dbReference>
<feature type="domain" description="Helicase C-terminal" evidence="9">
    <location>
        <begin position="382"/>
        <end position="536"/>
    </location>
</feature>
<dbReference type="InterPro" id="IPR001650">
    <property type="entry name" value="Helicase_C-like"/>
</dbReference>
<evidence type="ECO:0000256" key="4">
    <source>
        <dbReference type="ARBA" id="ARBA00023125"/>
    </source>
</evidence>
<keyword evidence="10" id="KW-0347">Helicase</keyword>
<proteinExistence type="inferred from homology"/>
<evidence type="ECO:0000256" key="2">
    <source>
        <dbReference type="ARBA" id="ARBA00022741"/>
    </source>
</evidence>
<dbReference type="PROSITE" id="PS51192">
    <property type="entry name" value="HELICASE_ATP_BIND_1"/>
    <property type="match status" value="1"/>
</dbReference>
<dbReference type="Pfam" id="PF00271">
    <property type="entry name" value="Helicase_C"/>
    <property type="match status" value="1"/>
</dbReference>
<keyword evidence="4" id="KW-0238">DNA-binding</keyword>
<dbReference type="SMART" id="SM00487">
    <property type="entry name" value="DEXDc"/>
    <property type="match status" value="1"/>
</dbReference>
<evidence type="ECO:0000259" key="9">
    <source>
        <dbReference type="PROSITE" id="PS51194"/>
    </source>
</evidence>
<sequence>MTDQWDLMTTLLAGGAGDRSLLTGPYRRLVDAWLSDEAGPAIAGDVAALIGQILRHRRGSTGHGNHNLRLRLTERGIPIEHFAQAHLATERFGLQEHRVSLGADWAPGWLLGDHRWIDLACTSPSPYVGPEATVSTFARPDMAVPVDPAVAAIAGIDAYRSRSQASAIRAAALADPESTLHVVLPTGTGKSLVGITPGLLADKSVTVVVVPTIALAMDQERQIRRRFPGQSLPAELAYYGDRHEHDRDAIKERLRNGSQKVLLTSPEALVTSLAQSLRHLASRGALGHLVIDEAHLIRSWGLSFRPDFQLVASLVGELRDIARAQAVTPPRVVLLTATLSKQGLLLNDELFAGAKGSIFVGSTFLRTELRYLVAPPTSAEERINRVVDAMRHLPRPAIVYTTKKEPADEIAARLREAGFARTAVFHGDVTSGERLDILQGWSGDDGPTTYDIVVGNSAFGLGVDQPDVRTVLHACVPASVDRFYQEVGRGGRDGHSAVSVWLPTTTDGQEGRAIENATILGDGKGWGRWEAMRDARVGDDPGRRWMVLDTGTIPPWLTYRSDKNQLWNRNTLVLMQRAGLLDLIETSPPTLVRGPDEPADIWQARNEAAWKKYVRLATIQVRPGVNNLDESAVTKAFERVRTEVRDSEADSMDRLDRMFALTECWGSILSEEYEYQDVGPMHAHQVVSAACSGCPSTEHVPEPSYRAAQPVVAEAALPNLHRQVSPTLAALAHGQRTLVVTYPEGGLRVHLDDLVQRCVSHGVRGVLASPSLVALPAVTGAARFAEEGLVAVDPILPLGPAVHFAVPSLILLDPTDKPRLSWLAGSSGALRILALPNSTIDPQYPDQLVKNIRVPHWSLPDFLRSL</sequence>
<keyword evidence="3" id="KW-0067">ATP-binding</keyword>
<name>A0A4R7ZN94_9ACTN</name>
<organism evidence="10 11">
    <name type="scientific">Kribbella kalugense</name>
    <dbReference type="NCBI Taxonomy" id="2512221"/>
    <lineage>
        <taxon>Bacteria</taxon>
        <taxon>Bacillati</taxon>
        <taxon>Actinomycetota</taxon>
        <taxon>Actinomycetes</taxon>
        <taxon>Propionibacteriales</taxon>
        <taxon>Kribbellaceae</taxon>
        <taxon>Kribbella</taxon>
    </lineage>
</organism>
<dbReference type="EC" id="5.6.2.4" evidence="7"/>
<dbReference type="GO" id="GO:0000724">
    <property type="term" value="P:double-strand break repair via homologous recombination"/>
    <property type="evidence" value="ECO:0007669"/>
    <property type="project" value="TreeGrafter"/>
</dbReference>
<dbReference type="EMBL" id="SODF01000002">
    <property type="protein sequence ID" value="TDW18955.1"/>
    <property type="molecule type" value="Genomic_DNA"/>
</dbReference>
<dbReference type="PANTHER" id="PTHR13710:SF105">
    <property type="entry name" value="ATP-DEPENDENT DNA HELICASE Q1"/>
    <property type="match status" value="1"/>
</dbReference>